<organism evidence="5 7">
    <name type="scientific">Haladaptatus paucihalophilus DX253</name>
    <dbReference type="NCBI Taxonomy" id="797209"/>
    <lineage>
        <taxon>Archaea</taxon>
        <taxon>Methanobacteriati</taxon>
        <taxon>Methanobacteriota</taxon>
        <taxon>Stenosarchaea group</taxon>
        <taxon>Halobacteria</taxon>
        <taxon>Halobacteriales</taxon>
        <taxon>Haladaptataceae</taxon>
        <taxon>Haladaptatus</taxon>
    </lineage>
</organism>
<evidence type="ECO:0000313" key="8">
    <source>
        <dbReference type="Proteomes" id="UP000184203"/>
    </source>
</evidence>
<evidence type="ECO:0000313" key="6">
    <source>
        <dbReference type="EMBL" id="SHL04033.1"/>
    </source>
</evidence>
<feature type="domain" description="GFO/IDH/MocA-like oxidoreductase" evidence="4">
    <location>
        <begin position="152"/>
        <end position="279"/>
    </location>
</feature>
<protein>
    <submittedName>
        <fullName evidence="6">D-xylose dehydrogenase (NADP)</fullName>
    </submittedName>
    <submittedName>
        <fullName evidence="5">Oxidoreductase domain protein</fullName>
    </submittedName>
</protein>
<evidence type="ECO:0000256" key="2">
    <source>
        <dbReference type="ARBA" id="ARBA00023002"/>
    </source>
</evidence>
<dbReference type="PANTHER" id="PTHR43708">
    <property type="entry name" value="CONSERVED EXPRESSED OXIDOREDUCTASE (EUROFUNG)"/>
    <property type="match status" value="1"/>
</dbReference>
<dbReference type="Proteomes" id="UP000184203">
    <property type="component" value="Unassembled WGS sequence"/>
</dbReference>
<sequence>MTVDDYLSGIRQRDWEELESGTLRVALVGLGWWTREQAVPAIRESKFCETTVAVSSSHEKAETVAHDSSTVSAALTYDEFVNGDATDEYDAAYVCTPNASHLQYVSAAADHGKAVLCEKPMEATLDRAEELVAAAEDVPLMVAYRMQTDPQVRRMRELVRDGAIGDPVAVHGHMEQQMLDVVSGNPDQWRLDPDLAGYGSTVMDLGIYPLNTARFVLDADPMSVTAQMHSEHEAFDDVPDEHATFSLRFDDGTYAACTVSQNAHLSGGFRVIGTEGELRLDPAFLGATPQTLTLRLADGREMEIDDGRRDLFGDEMTEEFDYFADRVVRGVEPTPDGEHALVDMRTLAAIYEAAETERRVSVE</sequence>
<dbReference type="eggNOG" id="arCOG01622">
    <property type="taxonomic scope" value="Archaea"/>
</dbReference>
<dbReference type="InterPro" id="IPR000683">
    <property type="entry name" value="Gfo/Idh/MocA-like_OxRdtase_N"/>
</dbReference>
<dbReference type="GO" id="GO:0000166">
    <property type="term" value="F:nucleotide binding"/>
    <property type="evidence" value="ECO:0007669"/>
    <property type="project" value="InterPro"/>
</dbReference>
<keyword evidence="8" id="KW-1185">Reference proteome</keyword>
<accession>E7QZD7</accession>
<reference evidence="8" key="2">
    <citation type="submission" date="2016-11" db="EMBL/GenBank/DDBJ databases">
        <authorList>
            <person name="Varghese N."/>
            <person name="Submissions S."/>
        </authorList>
    </citation>
    <scope>NUCLEOTIDE SEQUENCE [LARGE SCALE GENOMIC DNA]</scope>
    <source>
        <strain evidence="8">DX253</strain>
    </source>
</reference>
<dbReference type="EMBL" id="FRAN01000004">
    <property type="protein sequence ID" value="SHL04033.1"/>
    <property type="molecule type" value="Genomic_DNA"/>
</dbReference>
<dbReference type="InterPro" id="IPR051317">
    <property type="entry name" value="Gfo/Idh/MocA_oxidoreduct"/>
</dbReference>
<evidence type="ECO:0000313" key="7">
    <source>
        <dbReference type="Proteomes" id="UP000003751"/>
    </source>
</evidence>
<evidence type="ECO:0000256" key="1">
    <source>
        <dbReference type="ARBA" id="ARBA00010928"/>
    </source>
</evidence>
<dbReference type="EMBL" id="AEMG01000029">
    <property type="protein sequence ID" value="EFW90058.1"/>
    <property type="molecule type" value="Genomic_DNA"/>
</dbReference>
<dbReference type="RefSeq" id="WP_007983125.1">
    <property type="nucleotide sequence ID" value="NZ_AEMG01000029.1"/>
</dbReference>
<dbReference type="InterPro" id="IPR049838">
    <property type="entry name" value="XacA-like"/>
</dbReference>
<dbReference type="STRING" id="797209.GCA_000376445_03187"/>
<evidence type="ECO:0000259" key="3">
    <source>
        <dbReference type="Pfam" id="PF01408"/>
    </source>
</evidence>
<dbReference type="GO" id="GO:0016491">
    <property type="term" value="F:oxidoreductase activity"/>
    <property type="evidence" value="ECO:0007669"/>
    <property type="project" value="UniProtKB-KW"/>
</dbReference>
<gene>
    <name evidence="6" type="ORF">SAMN05444342_2822</name>
    <name evidence="5" type="ORF">ZOD2009_20722</name>
</gene>
<dbReference type="NCBIfam" id="NF041392">
    <property type="entry name" value="XylDh_Gfo6_Halo"/>
    <property type="match status" value="1"/>
</dbReference>
<dbReference type="AlphaFoldDB" id="E7QZD7"/>
<proteinExistence type="inferred from homology"/>
<dbReference type="Pfam" id="PF22725">
    <property type="entry name" value="GFO_IDH_MocA_C3"/>
    <property type="match status" value="1"/>
</dbReference>
<evidence type="ECO:0000313" key="5">
    <source>
        <dbReference type="EMBL" id="EFW90058.1"/>
    </source>
</evidence>
<dbReference type="OrthoDB" id="195534at2157"/>
<dbReference type="PANTHER" id="PTHR43708:SF5">
    <property type="entry name" value="CONSERVED EXPRESSED OXIDOREDUCTASE (EUROFUNG)-RELATED"/>
    <property type="match status" value="1"/>
</dbReference>
<dbReference type="PATRIC" id="fig|797209.4.peg.4058"/>
<reference evidence="5 7" key="1">
    <citation type="journal article" date="2014" name="ISME J.">
        <title>Trehalose/2-sulfotrehalose biosynthesis and glycine-betaine uptake are widely spread mechanisms for osmoadaptation in the Halobacteriales.</title>
        <authorList>
            <person name="Youssef N.H."/>
            <person name="Savage-Ashlock K.N."/>
            <person name="McCully A.L."/>
            <person name="Luedtke B."/>
            <person name="Shaw E.I."/>
            <person name="Hoff W.D."/>
            <person name="Elshahed M.S."/>
        </authorList>
    </citation>
    <scope>NUCLEOTIDE SEQUENCE [LARGE SCALE GENOMIC DNA]</scope>
    <source>
        <strain evidence="5 7">DX253</strain>
    </source>
</reference>
<feature type="domain" description="Gfo/Idh/MocA-like oxidoreductase N-terminal" evidence="3">
    <location>
        <begin position="23"/>
        <end position="142"/>
    </location>
</feature>
<keyword evidence="2" id="KW-0560">Oxidoreductase</keyword>
<dbReference type="SUPFAM" id="SSF55347">
    <property type="entry name" value="Glyceraldehyde-3-phosphate dehydrogenase-like, C-terminal domain"/>
    <property type="match status" value="1"/>
</dbReference>
<dbReference type="SUPFAM" id="SSF51735">
    <property type="entry name" value="NAD(P)-binding Rossmann-fold domains"/>
    <property type="match status" value="1"/>
</dbReference>
<evidence type="ECO:0000259" key="4">
    <source>
        <dbReference type="Pfam" id="PF22725"/>
    </source>
</evidence>
<comment type="similarity">
    <text evidence="1">Belongs to the Gfo/Idh/MocA family.</text>
</comment>
<reference evidence="6" key="3">
    <citation type="submission" date="2016-11" db="EMBL/GenBank/DDBJ databases">
        <authorList>
            <person name="Jaros S."/>
            <person name="Januszkiewicz K."/>
            <person name="Wedrychowicz H."/>
        </authorList>
    </citation>
    <scope>NUCLEOTIDE SEQUENCE [LARGE SCALE GENOMIC DNA]</scope>
    <source>
        <strain evidence="6">DX253</strain>
    </source>
</reference>
<dbReference type="Proteomes" id="UP000003751">
    <property type="component" value="Unassembled WGS sequence"/>
</dbReference>
<name>E7QZD7_HALPU</name>
<dbReference type="Pfam" id="PF01408">
    <property type="entry name" value="GFO_IDH_MocA"/>
    <property type="match status" value="1"/>
</dbReference>
<dbReference type="Gene3D" id="3.40.50.720">
    <property type="entry name" value="NAD(P)-binding Rossmann-like Domain"/>
    <property type="match status" value="1"/>
</dbReference>
<dbReference type="Gene3D" id="3.30.360.10">
    <property type="entry name" value="Dihydrodipicolinate Reductase, domain 2"/>
    <property type="match status" value="1"/>
</dbReference>
<dbReference type="InterPro" id="IPR036291">
    <property type="entry name" value="NAD(P)-bd_dom_sf"/>
</dbReference>
<dbReference type="InterPro" id="IPR055170">
    <property type="entry name" value="GFO_IDH_MocA-like_dom"/>
</dbReference>